<dbReference type="Pfam" id="PF03413">
    <property type="entry name" value="PepSY"/>
    <property type="match status" value="2"/>
</dbReference>
<feature type="domain" description="PepSY" evidence="3">
    <location>
        <begin position="69"/>
        <end position="124"/>
    </location>
</feature>
<name>A0ABS9JCM0_9ACTN</name>
<feature type="domain" description="PepSY" evidence="3">
    <location>
        <begin position="148"/>
        <end position="203"/>
    </location>
</feature>
<sequence length="211" mass="21434">MKVRPRTLTGRRRTVAAVLAATVVLGGAGATTAVAFAEDGDHDGAPAVAAGSDRDDDRDSVLLKGAEVDLKQAAARATKSVAGTVTAAELEGSRGKPVWHVDVVDSRGTEHEVTVDAGTGKVTKAGTDRDDDGDDAALAKSAGTGVARAVDAALAAVDGTATSAELDDDHGRPAAWHVDVTDTRSTEHEVTVDAGTGKVTATETDDDHDED</sequence>
<proteinExistence type="predicted"/>
<evidence type="ECO:0000313" key="5">
    <source>
        <dbReference type="Proteomes" id="UP001299012"/>
    </source>
</evidence>
<accession>A0ABS9JCM0</accession>
<feature type="chain" id="PRO_5045719930" evidence="2">
    <location>
        <begin position="38"/>
        <end position="211"/>
    </location>
</feature>
<comment type="caution">
    <text evidence="4">The sequence shown here is derived from an EMBL/GenBank/DDBJ whole genome shotgun (WGS) entry which is preliminary data.</text>
</comment>
<gene>
    <name evidence="4" type="ORF">L0F81_08400</name>
</gene>
<feature type="signal peptide" evidence="2">
    <location>
        <begin position="1"/>
        <end position="37"/>
    </location>
</feature>
<dbReference type="Gene3D" id="3.10.450.40">
    <property type="match status" value="2"/>
</dbReference>
<feature type="region of interest" description="Disordered" evidence="1">
    <location>
        <begin position="183"/>
        <end position="211"/>
    </location>
</feature>
<dbReference type="InterPro" id="IPR025711">
    <property type="entry name" value="PepSY"/>
</dbReference>
<evidence type="ECO:0000313" key="4">
    <source>
        <dbReference type="EMBL" id="MCG0063303.1"/>
    </source>
</evidence>
<dbReference type="Proteomes" id="UP001299012">
    <property type="component" value="Unassembled WGS sequence"/>
</dbReference>
<protein>
    <submittedName>
        <fullName evidence="4">PepSY domain-containing protein</fullName>
    </submittedName>
</protein>
<keyword evidence="2" id="KW-0732">Signal</keyword>
<dbReference type="RefSeq" id="WP_086697108.1">
    <property type="nucleotide sequence ID" value="NZ_JAKKZF010000020.1"/>
</dbReference>
<evidence type="ECO:0000256" key="1">
    <source>
        <dbReference type="SAM" id="MobiDB-lite"/>
    </source>
</evidence>
<reference evidence="4 5" key="1">
    <citation type="submission" date="2022-01" db="EMBL/GenBank/DDBJ databases">
        <title>Draft Genome Sequences of Seven Type Strains of the Genus Streptomyces.</title>
        <authorList>
            <person name="Aziz S."/>
            <person name="Coretto E."/>
            <person name="Chronakova A."/>
            <person name="Sproer C."/>
            <person name="Huber K."/>
            <person name="Nouioui I."/>
            <person name="Gross H."/>
        </authorList>
    </citation>
    <scope>NUCLEOTIDE SEQUENCE [LARGE SCALE GENOMIC DNA]</scope>
    <source>
        <strain evidence="4 5">DSM 41685</strain>
    </source>
</reference>
<evidence type="ECO:0000259" key="3">
    <source>
        <dbReference type="Pfam" id="PF03413"/>
    </source>
</evidence>
<keyword evidence="5" id="KW-1185">Reference proteome</keyword>
<evidence type="ECO:0000256" key="2">
    <source>
        <dbReference type="SAM" id="SignalP"/>
    </source>
</evidence>
<organism evidence="4 5">
    <name type="scientific">Streptomyces tricolor</name>
    <dbReference type="NCBI Taxonomy" id="68277"/>
    <lineage>
        <taxon>Bacteria</taxon>
        <taxon>Bacillati</taxon>
        <taxon>Actinomycetota</taxon>
        <taxon>Actinomycetes</taxon>
        <taxon>Kitasatosporales</taxon>
        <taxon>Streptomycetaceae</taxon>
        <taxon>Streptomyces</taxon>
        <taxon>Streptomyces violaceoruber group</taxon>
    </lineage>
</organism>
<dbReference type="EMBL" id="JAKKZF010000020">
    <property type="protein sequence ID" value="MCG0063303.1"/>
    <property type="molecule type" value="Genomic_DNA"/>
</dbReference>